<dbReference type="InterPro" id="IPR000700">
    <property type="entry name" value="PAS-assoc_C"/>
</dbReference>
<dbReference type="Pfam" id="PF00015">
    <property type="entry name" value="MCPsignal"/>
    <property type="match status" value="1"/>
</dbReference>
<dbReference type="NCBIfam" id="TIGR00229">
    <property type="entry name" value="sensory_box"/>
    <property type="match status" value="2"/>
</dbReference>
<gene>
    <name evidence="9" type="ORF">SJ05684_c30890</name>
</gene>
<dbReference type="InterPro" id="IPR013655">
    <property type="entry name" value="PAS_fold_3"/>
</dbReference>
<feature type="domain" description="Methyl-accepting transducer" evidence="5">
    <location>
        <begin position="301"/>
        <end position="530"/>
    </location>
</feature>
<dbReference type="SUPFAM" id="SSF55785">
    <property type="entry name" value="PYP-like sensor domain (PAS domain)"/>
    <property type="match status" value="2"/>
</dbReference>
<evidence type="ECO:0000313" key="9">
    <source>
        <dbReference type="EMBL" id="ASY64513.1"/>
    </source>
</evidence>
<evidence type="ECO:0000256" key="3">
    <source>
        <dbReference type="ARBA" id="ARBA00029447"/>
    </source>
</evidence>
<dbReference type="PROSITE" id="PS50111">
    <property type="entry name" value="CHEMOTAXIS_TRANSDUC_2"/>
    <property type="match status" value="1"/>
</dbReference>
<evidence type="ECO:0000259" key="7">
    <source>
        <dbReference type="PROSITE" id="PS50113"/>
    </source>
</evidence>
<evidence type="ECO:0000256" key="1">
    <source>
        <dbReference type="ARBA" id="ARBA00004370"/>
    </source>
</evidence>
<dbReference type="PANTHER" id="PTHR43531:SF11">
    <property type="entry name" value="METHYL-ACCEPTING CHEMOTAXIS PROTEIN 3"/>
    <property type="match status" value="1"/>
</dbReference>
<dbReference type="OrthoDB" id="9765776at2"/>
<dbReference type="PRINTS" id="PR00260">
    <property type="entry name" value="CHEMTRNSDUCR"/>
</dbReference>
<dbReference type="GO" id="GO:0004888">
    <property type="term" value="F:transmembrane signaling receptor activity"/>
    <property type="evidence" value="ECO:0007669"/>
    <property type="project" value="InterPro"/>
</dbReference>
<dbReference type="Gene3D" id="3.30.450.20">
    <property type="entry name" value="PAS domain"/>
    <property type="match status" value="2"/>
</dbReference>
<name>A0A249PEZ0_9HYPH</name>
<dbReference type="SMART" id="SM00283">
    <property type="entry name" value="MA"/>
    <property type="match status" value="1"/>
</dbReference>
<sequence length="586" mass="63362">MFSFAKSADAHHIIEALSKSQAIVQFDLAGNVLGANDNFCKALGYRPEEITGRHHRLFCAPEYVSTDEYRDFWLRLGRGEFESDTFRRIAKGGREIWIQATYNPVFRNGKPCKIVKFATDITAAKMRATEDAGKLDAISRSQAVIEFTPTGEVLAANENFCNALGYELTEIVGRHHSMFCEPGYAGTAEYADFWKRLAQGEFIANEFVRYGKRGKEVWIQAAYNPLRDPNGRVYKVVKYATDVTERMGAINALGAGLRALAEGDLTLSLDAPFVPSMELVRKDFNEALARLRRAMQTVGENASGIAGGAREIRSAADDLSKRTEQQAASVEETAAALDQITTTVTDTSRRAEDAGNLVAKTKEGAERSGLVVKSAINAMGQIEQSSREISNIINVIDSIAFQTNLLALNAGVEAARAGEAGKGFAVVAQEVRELAQRSANAAKEIKTLITTSGEHVKSGASLVGQTGTELEAIIAQVNDIDVNVSAIVEAAREQATGLREINQAVNAMDQTTQQNAAMVEESTAASHRMSLEADALHTLLRQFRIGPATAEAYQPAAPLHATGKAARSGTRSNLALVPAGNQWADF</sequence>
<accession>A0A249PEZ0</accession>
<dbReference type="InterPro" id="IPR004090">
    <property type="entry name" value="Chemotax_Me-accpt_rcpt"/>
</dbReference>
<dbReference type="CDD" id="cd11386">
    <property type="entry name" value="MCP_signal"/>
    <property type="match status" value="1"/>
</dbReference>
<dbReference type="InterPro" id="IPR004089">
    <property type="entry name" value="MCPsignal_dom"/>
</dbReference>
<dbReference type="eggNOG" id="COG0840">
    <property type="taxonomic scope" value="Bacteria"/>
</dbReference>
<organism evidence="9 10">
    <name type="scientific">Sinorhizobium sojae CCBAU 05684</name>
    <dbReference type="NCBI Taxonomy" id="716928"/>
    <lineage>
        <taxon>Bacteria</taxon>
        <taxon>Pseudomonadati</taxon>
        <taxon>Pseudomonadota</taxon>
        <taxon>Alphaproteobacteria</taxon>
        <taxon>Hyphomicrobiales</taxon>
        <taxon>Rhizobiaceae</taxon>
        <taxon>Sinorhizobium/Ensifer group</taxon>
        <taxon>Sinorhizobium</taxon>
    </lineage>
</organism>
<protein>
    <submittedName>
        <fullName evidence="9">Methyl-accepting chemotaxis protein</fullName>
    </submittedName>
</protein>
<dbReference type="SMART" id="SM00086">
    <property type="entry name" value="PAC"/>
    <property type="match status" value="2"/>
</dbReference>
<dbReference type="GO" id="GO:0006935">
    <property type="term" value="P:chemotaxis"/>
    <property type="evidence" value="ECO:0007669"/>
    <property type="project" value="UniProtKB-KW"/>
</dbReference>
<dbReference type="PROSITE" id="PS50113">
    <property type="entry name" value="PAC"/>
    <property type="match status" value="1"/>
</dbReference>
<keyword evidence="2" id="KW-0145">Chemotaxis</keyword>
<evidence type="ECO:0000259" key="6">
    <source>
        <dbReference type="PROSITE" id="PS50112"/>
    </source>
</evidence>
<dbReference type="Pfam" id="PF08447">
    <property type="entry name" value="PAS_3"/>
    <property type="match status" value="1"/>
</dbReference>
<dbReference type="CDD" id="cd00130">
    <property type="entry name" value="PAS"/>
    <property type="match status" value="2"/>
</dbReference>
<dbReference type="InterPro" id="IPR051310">
    <property type="entry name" value="MCP_chemotaxis"/>
</dbReference>
<evidence type="ECO:0000256" key="4">
    <source>
        <dbReference type="PROSITE-ProRule" id="PRU00284"/>
    </source>
</evidence>
<dbReference type="PANTHER" id="PTHR43531">
    <property type="entry name" value="PROTEIN ICFG"/>
    <property type="match status" value="1"/>
</dbReference>
<proteinExistence type="inferred from homology"/>
<dbReference type="InterPro" id="IPR000014">
    <property type="entry name" value="PAS"/>
</dbReference>
<dbReference type="SUPFAM" id="SSF58104">
    <property type="entry name" value="Methyl-accepting chemotaxis protein (MCP) signaling domain"/>
    <property type="match status" value="1"/>
</dbReference>
<feature type="domain" description="HAMP" evidence="8">
    <location>
        <begin position="244"/>
        <end position="296"/>
    </location>
</feature>
<dbReference type="InterPro" id="IPR035965">
    <property type="entry name" value="PAS-like_dom_sf"/>
</dbReference>
<comment type="subcellular location">
    <subcellularLocation>
        <location evidence="1">Membrane</location>
    </subcellularLocation>
</comment>
<evidence type="ECO:0000256" key="2">
    <source>
        <dbReference type="ARBA" id="ARBA00022500"/>
    </source>
</evidence>
<dbReference type="InterPro" id="IPR003660">
    <property type="entry name" value="HAMP_dom"/>
</dbReference>
<dbReference type="RefSeq" id="WP_034853084.1">
    <property type="nucleotide sequence ID" value="NZ_AJQT01000024.1"/>
</dbReference>
<dbReference type="InterPro" id="IPR013656">
    <property type="entry name" value="PAS_4"/>
</dbReference>
<dbReference type="GO" id="GO:0007165">
    <property type="term" value="P:signal transduction"/>
    <property type="evidence" value="ECO:0007669"/>
    <property type="project" value="UniProtKB-KW"/>
</dbReference>
<evidence type="ECO:0000259" key="5">
    <source>
        <dbReference type="PROSITE" id="PS50111"/>
    </source>
</evidence>
<dbReference type="PROSITE" id="PS50112">
    <property type="entry name" value="PAS"/>
    <property type="match status" value="1"/>
</dbReference>
<dbReference type="FunFam" id="1.10.287.950:FF:000001">
    <property type="entry name" value="Methyl-accepting chemotaxis sensory transducer"/>
    <property type="match status" value="1"/>
</dbReference>
<dbReference type="EMBL" id="CP023067">
    <property type="protein sequence ID" value="ASY64513.1"/>
    <property type="molecule type" value="Genomic_DNA"/>
</dbReference>
<dbReference type="SMART" id="SM00091">
    <property type="entry name" value="PAS"/>
    <property type="match status" value="2"/>
</dbReference>
<comment type="similarity">
    <text evidence="3">Belongs to the methyl-accepting chemotaxis (MCP) protein family.</text>
</comment>
<keyword evidence="4" id="KW-0807">Transducer</keyword>
<dbReference type="Gene3D" id="1.10.287.950">
    <property type="entry name" value="Methyl-accepting chemotaxis protein"/>
    <property type="match status" value="1"/>
</dbReference>
<dbReference type="PROSITE" id="PS50885">
    <property type="entry name" value="HAMP"/>
    <property type="match status" value="1"/>
</dbReference>
<feature type="domain" description="PAS" evidence="6">
    <location>
        <begin position="6"/>
        <end position="53"/>
    </location>
</feature>
<feature type="domain" description="PAC" evidence="7">
    <location>
        <begin position="201"/>
        <end position="255"/>
    </location>
</feature>
<evidence type="ECO:0000313" key="10">
    <source>
        <dbReference type="Proteomes" id="UP000217211"/>
    </source>
</evidence>
<dbReference type="InterPro" id="IPR001610">
    <property type="entry name" value="PAC"/>
</dbReference>
<dbReference type="KEGG" id="esj:SJ05684_c30890"/>
<dbReference type="Pfam" id="PF08448">
    <property type="entry name" value="PAS_4"/>
    <property type="match status" value="1"/>
</dbReference>
<keyword evidence="10" id="KW-1185">Reference proteome</keyword>
<dbReference type="Proteomes" id="UP000217211">
    <property type="component" value="Chromosome"/>
</dbReference>
<dbReference type="STRING" id="716928.GCA_000261485_01391"/>
<evidence type="ECO:0000259" key="8">
    <source>
        <dbReference type="PROSITE" id="PS50885"/>
    </source>
</evidence>
<reference evidence="9 10" key="1">
    <citation type="submission" date="2017-08" db="EMBL/GenBank/DDBJ databases">
        <title>Multipartite genome sequences of Sinorhizobium species nodulating soybeans.</title>
        <authorList>
            <person name="Tian C.F."/>
        </authorList>
    </citation>
    <scope>NUCLEOTIDE SEQUENCE [LARGE SCALE GENOMIC DNA]</scope>
    <source>
        <strain evidence="9 10">CCBAU 05684</strain>
    </source>
</reference>
<dbReference type="GO" id="GO:0016020">
    <property type="term" value="C:membrane"/>
    <property type="evidence" value="ECO:0007669"/>
    <property type="project" value="UniProtKB-SubCell"/>
</dbReference>
<dbReference type="AlphaFoldDB" id="A0A249PEZ0"/>